<organism evidence="3 4">
    <name type="scientific">Heligmosomoides polygyrus</name>
    <name type="common">Parasitic roundworm</name>
    <dbReference type="NCBI Taxonomy" id="6339"/>
    <lineage>
        <taxon>Eukaryota</taxon>
        <taxon>Metazoa</taxon>
        <taxon>Ecdysozoa</taxon>
        <taxon>Nematoda</taxon>
        <taxon>Chromadorea</taxon>
        <taxon>Rhabditida</taxon>
        <taxon>Rhabditina</taxon>
        <taxon>Rhabditomorpha</taxon>
        <taxon>Strongyloidea</taxon>
        <taxon>Heligmosomidae</taxon>
        <taxon>Heligmosomoides</taxon>
    </lineage>
</organism>
<accession>A0A183GS01</accession>
<evidence type="ECO:0000313" key="3">
    <source>
        <dbReference type="Proteomes" id="UP000050761"/>
    </source>
</evidence>
<name>A0A183GS01_HELPZ</name>
<accession>A0A3P8HZY0</accession>
<feature type="region of interest" description="Disordered" evidence="1">
    <location>
        <begin position="80"/>
        <end position="117"/>
    </location>
</feature>
<protein>
    <submittedName>
        <fullName evidence="4">DUF4378 domain-containing protein</fullName>
    </submittedName>
</protein>
<dbReference type="AlphaFoldDB" id="A0A183GS01"/>
<evidence type="ECO:0000256" key="1">
    <source>
        <dbReference type="SAM" id="MobiDB-lite"/>
    </source>
</evidence>
<keyword evidence="3" id="KW-1185">Reference proteome</keyword>
<sequence length="200" mass="22527">NAIAEVEVELHTEREVGTSCGGIGVARRKDDRRQPSVAGGVLAAVLQRVQRIVAAEIRPQRRSQIERAVLEEGGVEVAGMFGEESRQRNQSRKSRVDRRRQESAGGDRATTLVSTGRRRLLAHSTHTSGLSAAIDLPPPMANLFSRKCLRMLKKRRRRTTRFSRPTDCYIWEEEELQLLFTETMALRGVIDEQCTSLCAW</sequence>
<dbReference type="Proteomes" id="UP000050761">
    <property type="component" value="Unassembled WGS sequence"/>
</dbReference>
<evidence type="ECO:0000313" key="4">
    <source>
        <dbReference type="WBParaSite" id="HPBE_0002547101-mRNA-1"/>
    </source>
</evidence>
<feature type="compositionally biased region" description="Basic residues" evidence="1">
    <location>
        <begin position="89"/>
        <end position="98"/>
    </location>
</feature>
<reference evidence="4" key="2">
    <citation type="submission" date="2019-09" db="UniProtKB">
        <authorList>
            <consortium name="WormBaseParasite"/>
        </authorList>
    </citation>
    <scope>IDENTIFICATION</scope>
</reference>
<reference evidence="2 3" key="1">
    <citation type="submission" date="2018-11" db="EMBL/GenBank/DDBJ databases">
        <authorList>
            <consortium name="Pathogen Informatics"/>
        </authorList>
    </citation>
    <scope>NUCLEOTIDE SEQUENCE [LARGE SCALE GENOMIC DNA]</scope>
</reference>
<evidence type="ECO:0000313" key="2">
    <source>
        <dbReference type="EMBL" id="VDP51529.1"/>
    </source>
</evidence>
<proteinExistence type="predicted"/>
<dbReference type="WBParaSite" id="HPBE_0002547101-mRNA-1">
    <property type="protein sequence ID" value="HPBE_0002547101-mRNA-1"/>
    <property type="gene ID" value="HPBE_0002547101"/>
</dbReference>
<gene>
    <name evidence="2" type="ORF">HPBE_LOCUS25470</name>
</gene>
<dbReference type="EMBL" id="UZAH01037973">
    <property type="protein sequence ID" value="VDP51529.1"/>
    <property type="molecule type" value="Genomic_DNA"/>
</dbReference>